<reference evidence="2" key="1">
    <citation type="submission" date="2022-08" db="EMBL/GenBank/DDBJ databases">
        <title>Complete genome sequence of 14 non-tuberculosis mycobacteria type-strains.</title>
        <authorList>
            <person name="Igarashi Y."/>
            <person name="Osugi A."/>
            <person name="Mitarai S."/>
        </authorList>
    </citation>
    <scope>NUCLEOTIDE SEQUENCE</scope>
    <source>
        <strain evidence="2">DSM 45575</strain>
    </source>
</reference>
<organism evidence="2 3">
    <name type="scientific">Mycolicibacillus parakoreensis</name>
    <dbReference type="NCBI Taxonomy" id="1069221"/>
    <lineage>
        <taxon>Bacteria</taxon>
        <taxon>Bacillati</taxon>
        <taxon>Actinomycetota</taxon>
        <taxon>Actinomycetes</taxon>
        <taxon>Mycobacteriales</taxon>
        <taxon>Mycobacteriaceae</taxon>
        <taxon>Mycolicibacillus</taxon>
    </lineage>
</organism>
<name>A0ABY3U680_9MYCO</name>
<protein>
    <recommendedName>
        <fullName evidence="4">PE family protein</fullName>
    </recommendedName>
</protein>
<proteinExistence type="predicted"/>
<dbReference type="PROSITE" id="PS51318">
    <property type="entry name" value="TAT"/>
    <property type="match status" value="1"/>
</dbReference>
<dbReference type="EMBL" id="CP092365">
    <property type="protein sequence ID" value="ULN53606.1"/>
    <property type="molecule type" value="Genomic_DNA"/>
</dbReference>
<feature type="signal peptide" evidence="1">
    <location>
        <begin position="1"/>
        <end position="27"/>
    </location>
</feature>
<evidence type="ECO:0008006" key="4">
    <source>
        <dbReference type="Google" id="ProtNLM"/>
    </source>
</evidence>
<keyword evidence="1" id="KW-0732">Signal</keyword>
<dbReference type="Proteomes" id="UP001055200">
    <property type="component" value="Chromosome"/>
</dbReference>
<accession>A0ABY3U680</accession>
<evidence type="ECO:0000313" key="2">
    <source>
        <dbReference type="EMBL" id="ULN53606.1"/>
    </source>
</evidence>
<evidence type="ECO:0000256" key="1">
    <source>
        <dbReference type="SAM" id="SignalP"/>
    </source>
</evidence>
<feature type="chain" id="PRO_5045935680" description="PE family protein" evidence="1">
    <location>
        <begin position="28"/>
        <end position="247"/>
    </location>
</feature>
<evidence type="ECO:0000313" key="3">
    <source>
        <dbReference type="Proteomes" id="UP001055200"/>
    </source>
</evidence>
<dbReference type="InterPro" id="IPR006311">
    <property type="entry name" value="TAT_signal"/>
</dbReference>
<sequence>MTATTRRTAPAGLALLGATVVALPVAAAPVTPAPAWSIPSIELTGSAALDLVDSVSGWLAPTLASVLDTLPAAPDIGETISIAASATGNFLAPVAEGIQAIYDGVEPWVQYGANLLSWGVGWVPFIGLLAPQINIFYDLGESIVRTLLFNSTDFLAGLVGFGEGLSNIASATAEAIHTFITAEIDWILPPLPPIGLAATMLPDLATALGPDLTTVLAPGADLGAGALSGVAGDLAAHLSQLLLGLLA</sequence>
<keyword evidence="3" id="KW-1185">Reference proteome</keyword>
<dbReference type="RefSeq" id="WP_240171856.1">
    <property type="nucleotide sequence ID" value="NZ_CP092365.1"/>
</dbReference>
<gene>
    <name evidence="2" type="ORF">MIU77_04550</name>
</gene>